<dbReference type="InterPro" id="IPR029058">
    <property type="entry name" value="AB_hydrolase_fold"/>
</dbReference>
<dbReference type="SUPFAM" id="SSF53474">
    <property type="entry name" value="alpha/beta-Hydrolases"/>
    <property type="match status" value="1"/>
</dbReference>
<feature type="chain" id="PRO_5031062688" evidence="1">
    <location>
        <begin position="25"/>
        <end position="518"/>
    </location>
</feature>
<feature type="domain" description="GPI inositol-deacylase PGAP1-like alpha/beta" evidence="2">
    <location>
        <begin position="109"/>
        <end position="162"/>
    </location>
</feature>
<accession>A0A7V9Z4R9</accession>
<name>A0A7V9Z4R9_9BACL</name>
<dbReference type="Gene3D" id="3.40.50.1820">
    <property type="entry name" value="alpha/beta hydrolase"/>
    <property type="match status" value="1"/>
</dbReference>
<comment type="caution">
    <text evidence="3">The sequence shown here is derived from an EMBL/GenBank/DDBJ whole genome shotgun (WGS) entry which is preliminary data.</text>
</comment>
<keyword evidence="4" id="KW-1185">Reference proteome</keyword>
<dbReference type="Pfam" id="PF07819">
    <property type="entry name" value="PGAP1"/>
    <property type="match status" value="1"/>
</dbReference>
<keyword evidence="3" id="KW-0378">Hydrolase</keyword>
<dbReference type="AlphaFoldDB" id="A0A7V9Z4R9"/>
<evidence type="ECO:0000313" key="3">
    <source>
        <dbReference type="EMBL" id="MBA2874052.1"/>
    </source>
</evidence>
<dbReference type="Proteomes" id="UP000523087">
    <property type="component" value="Unassembled WGS sequence"/>
</dbReference>
<organism evidence="3 4">
    <name type="scientific">Thermaerobacillus caldiproteolyticus</name>
    <dbReference type="NCBI Taxonomy" id="247480"/>
    <lineage>
        <taxon>Bacteria</taxon>
        <taxon>Bacillati</taxon>
        <taxon>Bacillota</taxon>
        <taxon>Bacilli</taxon>
        <taxon>Bacillales</taxon>
        <taxon>Anoxybacillaceae</taxon>
        <taxon>Thermaerobacillus</taxon>
    </lineage>
</organism>
<feature type="signal peptide" evidence="1">
    <location>
        <begin position="1"/>
        <end position="24"/>
    </location>
</feature>
<sequence>MKKVFSFLFVWFLVMAVVATPADAGKFTNPGSGGAPGTWYIGSTPDHLIPDAPVILFVQGLNSSASTWYDNNDMYETAYNNGYQTAFLELYDSGGTSEDMWDNGSLLAAKIQEIYNYFGKKLVLVTHSKGGIDAQTALVHYNAYPYVSNVITLGSPHYGSQLADLAYSSWASWLADILGSKSDGTYSLQTSYMNYFRSITDHHANVNKNNYYTLAGTKWGSFGSSLYWGGLYLSQYGTNDGAVTVANAYLPNGQMLQVGDWDHSTIKYGSSTFSIFKPFLTTNRAISSSIQTTFLFPEKGLESDEDGSHVIRGGSFQQTAVENFAVESNVRTLTINWMSDQPVDTLTMISPDHQLVNVPVAVYQQEEDVFQGAWNHVAVINQPMPGEWTIQAKADGTSAYLLVATFDSDLTKSIKLKPKNNKNKWVIETDGTKIKMKQMNMEYSLDFVAKENNPGKKKGKKLKEKASLSAHDEIVIPKQTEAGVYHLTLDIKGETLDGKPFERTFIQTIYKDENGNMY</sequence>
<dbReference type="RefSeq" id="WP_181554988.1">
    <property type="nucleotide sequence ID" value="NZ_JACDUT010000002.1"/>
</dbReference>
<keyword evidence="1" id="KW-0732">Signal</keyword>
<proteinExistence type="predicted"/>
<protein>
    <submittedName>
        <fullName evidence="3">Triacylglycerol esterase/lipase EstA (Alpha/beta hydrolase family)</fullName>
    </submittedName>
</protein>
<evidence type="ECO:0000259" key="2">
    <source>
        <dbReference type="Pfam" id="PF07819"/>
    </source>
</evidence>
<dbReference type="GO" id="GO:0016788">
    <property type="term" value="F:hydrolase activity, acting on ester bonds"/>
    <property type="evidence" value="ECO:0007669"/>
    <property type="project" value="InterPro"/>
</dbReference>
<evidence type="ECO:0000313" key="4">
    <source>
        <dbReference type="Proteomes" id="UP000523087"/>
    </source>
</evidence>
<evidence type="ECO:0000256" key="1">
    <source>
        <dbReference type="SAM" id="SignalP"/>
    </source>
</evidence>
<reference evidence="3 4" key="1">
    <citation type="submission" date="2020-07" db="EMBL/GenBank/DDBJ databases">
        <title>Genomic Encyclopedia of Type Strains, Phase IV (KMG-IV): sequencing the most valuable type-strain genomes for metagenomic binning, comparative biology and taxonomic classification.</title>
        <authorList>
            <person name="Goeker M."/>
        </authorList>
    </citation>
    <scope>NUCLEOTIDE SEQUENCE [LARGE SCALE GENOMIC DNA]</scope>
    <source>
        <strain evidence="3 4">DSM 15730</strain>
    </source>
</reference>
<gene>
    <name evidence="3" type="ORF">HNR31_000822</name>
</gene>
<dbReference type="InterPro" id="IPR012908">
    <property type="entry name" value="PGAP1-ab_dom-like"/>
</dbReference>
<dbReference type="EMBL" id="JACDUT010000002">
    <property type="protein sequence ID" value="MBA2874052.1"/>
    <property type="molecule type" value="Genomic_DNA"/>
</dbReference>